<feature type="region of interest" description="Disordered" evidence="1">
    <location>
        <begin position="126"/>
        <end position="172"/>
    </location>
</feature>
<accession>A0A8X6N0S9</accession>
<dbReference type="EMBL" id="BMAW01004176">
    <property type="protein sequence ID" value="GFS87395.1"/>
    <property type="molecule type" value="Genomic_DNA"/>
</dbReference>
<feature type="region of interest" description="Disordered" evidence="1">
    <location>
        <begin position="50"/>
        <end position="77"/>
    </location>
</feature>
<organism evidence="2 3">
    <name type="scientific">Nephila pilipes</name>
    <name type="common">Giant wood spider</name>
    <name type="synonym">Nephila maculata</name>
    <dbReference type="NCBI Taxonomy" id="299642"/>
    <lineage>
        <taxon>Eukaryota</taxon>
        <taxon>Metazoa</taxon>
        <taxon>Ecdysozoa</taxon>
        <taxon>Arthropoda</taxon>
        <taxon>Chelicerata</taxon>
        <taxon>Arachnida</taxon>
        <taxon>Araneae</taxon>
        <taxon>Araneomorphae</taxon>
        <taxon>Entelegynae</taxon>
        <taxon>Araneoidea</taxon>
        <taxon>Nephilidae</taxon>
        <taxon>Nephila</taxon>
    </lineage>
</organism>
<name>A0A8X6N0S9_NEPPI</name>
<dbReference type="OrthoDB" id="10369301at2759"/>
<sequence length="241" mass="27402">MFSICAFIYRKKKTPQTDSCVKVKTVTHSREKKLSATDYITESSIIDIEYEPESEDSSKKSVSSHSTHQTTKTVHSKNCPTNELKSYYKTDIHALQHYLENGNNPFCYQFHSLPYHPIVQQTISTQTDPKPAVAKKTASTQIAGKKSSSTQTIDKKSVGTQSPRPKRDYSYFDDSSRSRATCYKKWRPCRLHRDANFATGGEGRDCKNKCVSQGKKDTWHTNEAPLRNTIFGVSLKHVENH</sequence>
<keyword evidence="3" id="KW-1185">Reference proteome</keyword>
<evidence type="ECO:0000256" key="1">
    <source>
        <dbReference type="SAM" id="MobiDB-lite"/>
    </source>
</evidence>
<feature type="compositionally biased region" description="Polar residues" evidence="1">
    <location>
        <begin position="137"/>
        <end position="163"/>
    </location>
</feature>
<comment type="caution">
    <text evidence="2">The sequence shown here is derived from an EMBL/GenBank/DDBJ whole genome shotgun (WGS) entry which is preliminary data.</text>
</comment>
<feature type="compositionally biased region" description="Low complexity" evidence="1">
    <location>
        <begin position="60"/>
        <end position="77"/>
    </location>
</feature>
<evidence type="ECO:0000313" key="3">
    <source>
        <dbReference type="Proteomes" id="UP000887013"/>
    </source>
</evidence>
<dbReference type="Proteomes" id="UP000887013">
    <property type="component" value="Unassembled WGS sequence"/>
</dbReference>
<proteinExistence type="predicted"/>
<dbReference type="AlphaFoldDB" id="A0A8X6N0S9"/>
<reference evidence="2" key="1">
    <citation type="submission" date="2020-08" db="EMBL/GenBank/DDBJ databases">
        <title>Multicomponent nature underlies the extraordinary mechanical properties of spider dragline silk.</title>
        <authorList>
            <person name="Kono N."/>
            <person name="Nakamura H."/>
            <person name="Mori M."/>
            <person name="Yoshida Y."/>
            <person name="Ohtoshi R."/>
            <person name="Malay A.D."/>
            <person name="Moran D.A.P."/>
            <person name="Tomita M."/>
            <person name="Numata K."/>
            <person name="Arakawa K."/>
        </authorList>
    </citation>
    <scope>NUCLEOTIDE SEQUENCE</scope>
</reference>
<evidence type="ECO:0000313" key="2">
    <source>
        <dbReference type="EMBL" id="GFS87395.1"/>
    </source>
</evidence>
<protein>
    <submittedName>
        <fullName evidence="2">Uncharacterized protein</fullName>
    </submittedName>
</protein>
<gene>
    <name evidence="2" type="ORF">NPIL_441631</name>
</gene>